<dbReference type="HOGENOM" id="CLU_016785_2_2_1"/>
<dbReference type="GO" id="GO:0016706">
    <property type="term" value="F:2-oxoglutarate-dependent dioxygenase activity"/>
    <property type="evidence" value="ECO:0007669"/>
    <property type="project" value="TreeGrafter"/>
</dbReference>
<dbReference type="GO" id="GO:0043565">
    <property type="term" value="F:sequence-specific DNA binding"/>
    <property type="evidence" value="ECO:0007669"/>
    <property type="project" value="TreeGrafter"/>
</dbReference>
<protein>
    <recommendedName>
        <fullName evidence="3">Jumonji domain-containing protein 4</fullName>
    </recommendedName>
</protein>
<dbReference type="Pfam" id="PF02373">
    <property type="entry name" value="JmjC"/>
    <property type="match status" value="1"/>
</dbReference>
<dbReference type="Proteomes" id="UP000008792">
    <property type="component" value="Unassembled WGS sequence"/>
</dbReference>
<dbReference type="GO" id="GO:0045905">
    <property type="term" value="P:positive regulation of translational termination"/>
    <property type="evidence" value="ECO:0007669"/>
    <property type="project" value="TreeGrafter"/>
</dbReference>
<dbReference type="PhylomeDB" id="B4LT98"/>
<dbReference type="eggNOG" id="KOG2131">
    <property type="taxonomic scope" value="Eukaryota"/>
</dbReference>
<accession>B4LT98</accession>
<dbReference type="FunCoup" id="B4LT98">
    <property type="interactions" value="2414"/>
</dbReference>
<feature type="domain" description="JmjC" evidence="4">
    <location>
        <begin position="164"/>
        <end position="315"/>
    </location>
</feature>
<dbReference type="OrthoDB" id="203487at2759"/>
<dbReference type="PROSITE" id="PS51184">
    <property type="entry name" value="JMJC"/>
    <property type="match status" value="1"/>
</dbReference>
<reference evidence="5 6" key="1">
    <citation type="journal article" date="2007" name="Nature">
        <title>Evolution of genes and genomes on the Drosophila phylogeny.</title>
        <authorList>
            <consortium name="Drosophila 12 Genomes Consortium"/>
            <person name="Clark A.G."/>
            <person name="Eisen M.B."/>
            <person name="Smith D.R."/>
            <person name="Bergman C.M."/>
            <person name="Oliver B."/>
            <person name="Markow T.A."/>
            <person name="Kaufman T.C."/>
            <person name="Kellis M."/>
            <person name="Gelbart W."/>
            <person name="Iyer V.N."/>
            <person name="Pollard D.A."/>
            <person name="Sackton T.B."/>
            <person name="Larracuente A.M."/>
            <person name="Singh N.D."/>
            <person name="Abad J.P."/>
            <person name="Abt D.N."/>
            <person name="Adryan B."/>
            <person name="Aguade M."/>
            <person name="Akashi H."/>
            <person name="Anderson W.W."/>
            <person name="Aquadro C.F."/>
            <person name="Ardell D.H."/>
            <person name="Arguello R."/>
            <person name="Artieri C.G."/>
            <person name="Barbash D.A."/>
            <person name="Barker D."/>
            <person name="Barsanti P."/>
            <person name="Batterham P."/>
            <person name="Batzoglou S."/>
            <person name="Begun D."/>
            <person name="Bhutkar A."/>
            <person name="Blanco E."/>
            <person name="Bosak S.A."/>
            <person name="Bradley R.K."/>
            <person name="Brand A.D."/>
            <person name="Brent M.R."/>
            <person name="Brooks A.N."/>
            <person name="Brown R.H."/>
            <person name="Butlin R.K."/>
            <person name="Caggese C."/>
            <person name="Calvi B.R."/>
            <person name="Bernardo de Carvalho A."/>
            <person name="Caspi A."/>
            <person name="Castrezana S."/>
            <person name="Celniker S.E."/>
            <person name="Chang J.L."/>
            <person name="Chapple C."/>
            <person name="Chatterji S."/>
            <person name="Chinwalla A."/>
            <person name="Civetta A."/>
            <person name="Clifton S.W."/>
            <person name="Comeron J.M."/>
            <person name="Costello J.C."/>
            <person name="Coyne J.A."/>
            <person name="Daub J."/>
            <person name="David R.G."/>
            <person name="Delcher A.L."/>
            <person name="Delehaunty K."/>
            <person name="Do C.B."/>
            <person name="Ebling H."/>
            <person name="Edwards K."/>
            <person name="Eickbush T."/>
            <person name="Evans J.D."/>
            <person name="Filipski A."/>
            <person name="Findeiss S."/>
            <person name="Freyhult E."/>
            <person name="Fulton L."/>
            <person name="Fulton R."/>
            <person name="Garcia A.C."/>
            <person name="Gardiner A."/>
            <person name="Garfield D.A."/>
            <person name="Garvin B.E."/>
            <person name="Gibson G."/>
            <person name="Gilbert D."/>
            <person name="Gnerre S."/>
            <person name="Godfrey J."/>
            <person name="Good R."/>
            <person name="Gotea V."/>
            <person name="Gravely B."/>
            <person name="Greenberg A.J."/>
            <person name="Griffiths-Jones S."/>
            <person name="Gross S."/>
            <person name="Guigo R."/>
            <person name="Gustafson E.A."/>
            <person name="Haerty W."/>
            <person name="Hahn M.W."/>
            <person name="Halligan D.L."/>
            <person name="Halpern A.L."/>
            <person name="Halter G.M."/>
            <person name="Han M.V."/>
            <person name="Heger A."/>
            <person name="Hillier L."/>
            <person name="Hinrichs A.S."/>
            <person name="Holmes I."/>
            <person name="Hoskins R.A."/>
            <person name="Hubisz M.J."/>
            <person name="Hultmark D."/>
            <person name="Huntley M.A."/>
            <person name="Jaffe D.B."/>
            <person name="Jagadeeshan S."/>
            <person name="Jeck W.R."/>
            <person name="Johnson J."/>
            <person name="Jones C.D."/>
            <person name="Jordan W.C."/>
            <person name="Karpen G.H."/>
            <person name="Kataoka E."/>
            <person name="Keightley P.D."/>
            <person name="Kheradpour P."/>
            <person name="Kirkness E.F."/>
            <person name="Koerich L.B."/>
            <person name="Kristiansen K."/>
            <person name="Kudrna D."/>
            <person name="Kulathinal R.J."/>
            <person name="Kumar S."/>
            <person name="Kwok R."/>
            <person name="Lander E."/>
            <person name="Langley C.H."/>
            <person name="Lapoint R."/>
            <person name="Lazzaro B.P."/>
            <person name="Lee S.J."/>
            <person name="Levesque L."/>
            <person name="Li R."/>
            <person name="Lin C.F."/>
            <person name="Lin M.F."/>
            <person name="Lindblad-Toh K."/>
            <person name="Llopart A."/>
            <person name="Long M."/>
            <person name="Low L."/>
            <person name="Lozovsky E."/>
            <person name="Lu J."/>
            <person name="Luo M."/>
            <person name="Machado C.A."/>
            <person name="Makalowski W."/>
            <person name="Marzo M."/>
            <person name="Matsuda M."/>
            <person name="Matzkin L."/>
            <person name="McAllister B."/>
            <person name="McBride C.S."/>
            <person name="McKernan B."/>
            <person name="McKernan K."/>
            <person name="Mendez-Lago M."/>
            <person name="Minx P."/>
            <person name="Mollenhauer M.U."/>
            <person name="Montooth K."/>
            <person name="Mount S.M."/>
            <person name="Mu X."/>
            <person name="Myers E."/>
            <person name="Negre B."/>
            <person name="Newfeld S."/>
            <person name="Nielsen R."/>
            <person name="Noor M.A."/>
            <person name="O'Grady P."/>
            <person name="Pachter L."/>
            <person name="Papaceit M."/>
            <person name="Parisi M.J."/>
            <person name="Parisi M."/>
            <person name="Parts L."/>
            <person name="Pedersen J.S."/>
            <person name="Pesole G."/>
            <person name="Phillippy A.M."/>
            <person name="Ponting C.P."/>
            <person name="Pop M."/>
            <person name="Porcelli D."/>
            <person name="Powell J.R."/>
            <person name="Prohaska S."/>
            <person name="Pruitt K."/>
            <person name="Puig M."/>
            <person name="Quesneville H."/>
            <person name="Ram K.R."/>
            <person name="Rand D."/>
            <person name="Rasmussen M.D."/>
            <person name="Reed L.K."/>
            <person name="Reenan R."/>
            <person name="Reily A."/>
            <person name="Remington K.A."/>
            <person name="Rieger T.T."/>
            <person name="Ritchie M.G."/>
            <person name="Robin C."/>
            <person name="Rogers Y.H."/>
            <person name="Rohde C."/>
            <person name="Rozas J."/>
            <person name="Rubenfield M.J."/>
            <person name="Ruiz A."/>
            <person name="Russo S."/>
            <person name="Salzberg S.L."/>
            <person name="Sanchez-Gracia A."/>
            <person name="Saranga D.J."/>
            <person name="Sato H."/>
            <person name="Schaeffer S.W."/>
            <person name="Schatz M.C."/>
            <person name="Schlenke T."/>
            <person name="Schwartz R."/>
            <person name="Segarra C."/>
            <person name="Singh R.S."/>
            <person name="Sirot L."/>
            <person name="Sirota M."/>
            <person name="Sisneros N.B."/>
            <person name="Smith C.D."/>
            <person name="Smith T.F."/>
            <person name="Spieth J."/>
            <person name="Stage D.E."/>
            <person name="Stark A."/>
            <person name="Stephan W."/>
            <person name="Strausberg R.L."/>
            <person name="Strempel S."/>
            <person name="Sturgill D."/>
            <person name="Sutton G."/>
            <person name="Sutton G.G."/>
            <person name="Tao W."/>
            <person name="Teichmann S."/>
            <person name="Tobari Y.N."/>
            <person name="Tomimura Y."/>
            <person name="Tsolas J.M."/>
            <person name="Valente V.L."/>
            <person name="Venter E."/>
            <person name="Venter J.C."/>
            <person name="Vicario S."/>
            <person name="Vieira F.G."/>
            <person name="Vilella A.J."/>
            <person name="Villasante A."/>
            <person name="Walenz B."/>
            <person name="Wang J."/>
            <person name="Wasserman M."/>
            <person name="Watts T."/>
            <person name="Wilson D."/>
            <person name="Wilson R.K."/>
            <person name="Wing R.A."/>
            <person name="Wolfner M.F."/>
            <person name="Wong A."/>
            <person name="Wong G.K."/>
            <person name="Wu C.I."/>
            <person name="Wu G."/>
            <person name="Yamamoto D."/>
            <person name="Yang H.P."/>
            <person name="Yang S.P."/>
            <person name="Yorke J.A."/>
            <person name="Yoshida K."/>
            <person name="Zdobnov E."/>
            <person name="Zhang P."/>
            <person name="Zhang Y."/>
            <person name="Zimin A.V."/>
            <person name="Baldwin J."/>
            <person name="Abdouelleil A."/>
            <person name="Abdulkadir J."/>
            <person name="Abebe A."/>
            <person name="Abera B."/>
            <person name="Abreu J."/>
            <person name="Acer S.C."/>
            <person name="Aftuck L."/>
            <person name="Alexander A."/>
            <person name="An P."/>
            <person name="Anderson E."/>
            <person name="Anderson S."/>
            <person name="Arachi H."/>
            <person name="Azer M."/>
            <person name="Bachantsang P."/>
            <person name="Barry A."/>
            <person name="Bayul T."/>
            <person name="Berlin A."/>
            <person name="Bessette D."/>
            <person name="Bloom T."/>
            <person name="Blye J."/>
            <person name="Boguslavskiy L."/>
            <person name="Bonnet C."/>
            <person name="Boukhgalter B."/>
            <person name="Bourzgui I."/>
            <person name="Brown A."/>
            <person name="Cahill P."/>
            <person name="Channer S."/>
            <person name="Cheshatsang Y."/>
            <person name="Chuda L."/>
            <person name="Citroen M."/>
            <person name="Collymore A."/>
            <person name="Cooke P."/>
            <person name="Costello M."/>
            <person name="D'Aco K."/>
            <person name="Daza R."/>
            <person name="De Haan G."/>
            <person name="DeGray S."/>
            <person name="DeMaso C."/>
            <person name="Dhargay N."/>
            <person name="Dooley K."/>
            <person name="Dooley E."/>
            <person name="Doricent M."/>
            <person name="Dorje P."/>
            <person name="Dorjee K."/>
            <person name="Dupes A."/>
            <person name="Elong R."/>
            <person name="Falk J."/>
            <person name="Farina A."/>
            <person name="Faro S."/>
            <person name="Ferguson D."/>
            <person name="Fisher S."/>
            <person name="Foley C.D."/>
            <person name="Franke A."/>
            <person name="Friedrich D."/>
            <person name="Gadbois L."/>
            <person name="Gearin G."/>
            <person name="Gearin C.R."/>
            <person name="Giannoukos G."/>
            <person name="Goode T."/>
            <person name="Graham J."/>
            <person name="Grandbois E."/>
            <person name="Grewal S."/>
            <person name="Gyaltsen K."/>
            <person name="Hafez N."/>
            <person name="Hagos B."/>
            <person name="Hall J."/>
            <person name="Henson C."/>
            <person name="Hollinger A."/>
            <person name="Honan T."/>
            <person name="Huard M.D."/>
            <person name="Hughes L."/>
            <person name="Hurhula B."/>
            <person name="Husby M.E."/>
            <person name="Kamat A."/>
            <person name="Kanga B."/>
            <person name="Kashin S."/>
            <person name="Khazanovich D."/>
            <person name="Kisner P."/>
            <person name="Lance K."/>
            <person name="Lara M."/>
            <person name="Lee W."/>
            <person name="Lennon N."/>
            <person name="Letendre F."/>
            <person name="LeVine R."/>
            <person name="Lipovsky A."/>
            <person name="Liu X."/>
            <person name="Liu J."/>
            <person name="Liu S."/>
            <person name="Lokyitsang T."/>
            <person name="Lokyitsang Y."/>
            <person name="Lubonja R."/>
            <person name="Lui A."/>
            <person name="MacDonald P."/>
            <person name="Magnisalis V."/>
            <person name="Maru K."/>
            <person name="Matthews C."/>
            <person name="McCusker W."/>
            <person name="McDonough S."/>
            <person name="Mehta T."/>
            <person name="Meldrim J."/>
            <person name="Meneus L."/>
            <person name="Mihai O."/>
            <person name="Mihalev A."/>
            <person name="Mihova T."/>
            <person name="Mittelman R."/>
            <person name="Mlenga V."/>
            <person name="Montmayeur A."/>
            <person name="Mulrain L."/>
            <person name="Navidi A."/>
            <person name="Naylor J."/>
            <person name="Negash T."/>
            <person name="Nguyen T."/>
            <person name="Nguyen N."/>
            <person name="Nicol R."/>
            <person name="Norbu C."/>
            <person name="Norbu N."/>
            <person name="Novod N."/>
            <person name="O'Neill B."/>
            <person name="Osman S."/>
            <person name="Markiewicz E."/>
            <person name="Oyono O.L."/>
            <person name="Patti C."/>
            <person name="Phunkhang P."/>
            <person name="Pierre F."/>
            <person name="Priest M."/>
            <person name="Raghuraman S."/>
            <person name="Rege F."/>
            <person name="Reyes R."/>
            <person name="Rise C."/>
            <person name="Rogov P."/>
            <person name="Ross K."/>
            <person name="Ryan E."/>
            <person name="Settipalli S."/>
            <person name="Shea T."/>
            <person name="Sherpa N."/>
            <person name="Shi L."/>
            <person name="Shih D."/>
            <person name="Sparrow T."/>
            <person name="Spaulding J."/>
            <person name="Stalker J."/>
            <person name="Stange-Thomann N."/>
            <person name="Stavropoulos S."/>
            <person name="Stone C."/>
            <person name="Strader C."/>
            <person name="Tesfaye S."/>
            <person name="Thomson T."/>
            <person name="Thoulutsang Y."/>
            <person name="Thoulutsang D."/>
            <person name="Topham K."/>
            <person name="Topping I."/>
            <person name="Tsamla T."/>
            <person name="Vassiliev H."/>
            <person name="Vo A."/>
            <person name="Wangchuk T."/>
            <person name="Wangdi T."/>
            <person name="Weiand M."/>
            <person name="Wilkinson J."/>
            <person name="Wilson A."/>
            <person name="Yadav S."/>
            <person name="Young G."/>
            <person name="Yu Q."/>
            <person name="Zembek L."/>
            <person name="Zhong D."/>
            <person name="Zimmer A."/>
            <person name="Zwirko Z."/>
            <person name="Jaffe D.B."/>
            <person name="Alvarez P."/>
            <person name="Brockman W."/>
            <person name="Butler J."/>
            <person name="Chin C."/>
            <person name="Gnerre S."/>
            <person name="Grabherr M."/>
            <person name="Kleber M."/>
            <person name="Mauceli E."/>
            <person name="MacCallum I."/>
        </authorList>
    </citation>
    <scope>NUCLEOTIDE SEQUENCE [LARGE SCALE GENOMIC DNA]</scope>
    <source>
        <strain evidence="6">Tucson 15010-1051.87</strain>
    </source>
</reference>
<dbReference type="GO" id="GO:0005634">
    <property type="term" value="C:nucleus"/>
    <property type="evidence" value="ECO:0007669"/>
    <property type="project" value="TreeGrafter"/>
</dbReference>
<name>B4LT98_DROVI</name>
<dbReference type="InterPro" id="IPR050910">
    <property type="entry name" value="JMJD6_ArgDemeth/LysHydrox"/>
</dbReference>
<keyword evidence="6" id="KW-1185">Reference proteome</keyword>
<dbReference type="EMBL" id="CH940649">
    <property type="protein sequence ID" value="EDW64940.1"/>
    <property type="molecule type" value="Genomic_DNA"/>
</dbReference>
<gene>
    <name evidence="5" type="primary">Dvir\GJ19851</name>
    <name evidence="5" type="ORF">Dvir_GJ19851</name>
</gene>
<dbReference type="InParanoid" id="B4LT98"/>
<dbReference type="PANTHER" id="PTHR12480:SF6">
    <property type="entry name" value="2-OXOGLUTARATE AND IRON-DEPENDENT OXYGENASE JMJD4"/>
    <property type="match status" value="1"/>
</dbReference>
<sequence>MASEKAAPELLALQPIQCPPQSDVDNGAVQRRHAKELSYNEFYWRYMHSNWPVIITDVSNTWECRNWAQSGETDKDQDKDNRNANSPTHSHINFDYLRSRIGDLAVPVADCNATYFNSHAKLELKFHDFLERWQRSVEHGHVPEKETNSNVAKDNLYLKDWHLAALLPTYEFYQVPKYFASDWLNEQLIAEKRDDYRFVYMGPKDSWTSFHSDVFGSFSWSTNIVGHKKWLIMPPGEELKLADPLANLPFSIDEALLEQHAVRYFTINQTANEAVFVPSGWYHQVWNMTDTISVNQNWFNACNVPLVWRNLLANMQAVHREISDCQQMDNFEAHCQMMLRASFGINYLDFIELLEFIAARRLDARLAPKPDQTQTTTNNSQLLFDRYQMNAYHVQYDLECVRQLLQDMLQEPSVRQSPAQLHERCERLWQQLQSQCQAQTGV</sequence>
<organism evidence="5 6">
    <name type="scientific">Drosophila virilis</name>
    <name type="common">Fruit fly</name>
    <dbReference type="NCBI Taxonomy" id="7244"/>
    <lineage>
        <taxon>Eukaryota</taxon>
        <taxon>Metazoa</taxon>
        <taxon>Ecdysozoa</taxon>
        <taxon>Arthropoda</taxon>
        <taxon>Hexapoda</taxon>
        <taxon>Insecta</taxon>
        <taxon>Pterygota</taxon>
        <taxon>Neoptera</taxon>
        <taxon>Endopterygota</taxon>
        <taxon>Diptera</taxon>
        <taxon>Brachycera</taxon>
        <taxon>Muscomorpha</taxon>
        <taxon>Ephydroidea</taxon>
        <taxon>Drosophilidae</taxon>
        <taxon>Drosophila</taxon>
    </lineage>
</organism>
<dbReference type="InterPro" id="IPR003347">
    <property type="entry name" value="JmjC_dom"/>
</dbReference>
<dbReference type="GO" id="GO:0005737">
    <property type="term" value="C:cytoplasm"/>
    <property type="evidence" value="ECO:0007669"/>
    <property type="project" value="TreeGrafter"/>
</dbReference>
<evidence type="ECO:0000313" key="6">
    <source>
        <dbReference type="Proteomes" id="UP000008792"/>
    </source>
</evidence>
<dbReference type="AlphaFoldDB" id="B4LT98"/>
<comment type="similarity">
    <text evidence="1">Belongs to the JMJD6 family.</text>
</comment>
<evidence type="ECO:0000256" key="1">
    <source>
        <dbReference type="ARBA" id="ARBA00038068"/>
    </source>
</evidence>
<dbReference type="SUPFAM" id="SSF51197">
    <property type="entry name" value="Clavaminate synthase-like"/>
    <property type="match status" value="1"/>
</dbReference>
<comment type="catalytic activity">
    <reaction evidence="2">
        <text>L-lysyl-[protein] + 2-oxoglutarate + O2 = 4-hydroxy-L-lysyl-[protein] + succinate + CO2</text>
        <dbReference type="Rhea" id="RHEA:57156"/>
        <dbReference type="Rhea" id="RHEA-COMP:9752"/>
        <dbReference type="Rhea" id="RHEA-COMP:15084"/>
        <dbReference type="ChEBI" id="CHEBI:15379"/>
        <dbReference type="ChEBI" id="CHEBI:16526"/>
        <dbReference type="ChEBI" id="CHEBI:16810"/>
        <dbReference type="ChEBI" id="CHEBI:29969"/>
        <dbReference type="ChEBI" id="CHEBI:30031"/>
        <dbReference type="ChEBI" id="CHEBI:141495"/>
    </reaction>
</comment>
<dbReference type="KEGG" id="dvi:6627502"/>
<evidence type="ECO:0000313" key="5">
    <source>
        <dbReference type="EMBL" id="EDW64940.1"/>
    </source>
</evidence>
<dbReference type="PANTHER" id="PTHR12480">
    <property type="entry name" value="ARGININE DEMETHYLASE AND LYSYL-HYDROXYLASE JMJD"/>
    <property type="match status" value="1"/>
</dbReference>
<dbReference type="SMART" id="SM00558">
    <property type="entry name" value="JmjC"/>
    <property type="match status" value="1"/>
</dbReference>
<proteinExistence type="inferred from homology"/>
<dbReference type="Gene3D" id="2.60.120.650">
    <property type="entry name" value="Cupin"/>
    <property type="match status" value="1"/>
</dbReference>
<dbReference type="OMA" id="TNIVGHK"/>
<evidence type="ECO:0000256" key="2">
    <source>
        <dbReference type="ARBA" id="ARBA00047762"/>
    </source>
</evidence>
<evidence type="ECO:0000259" key="4">
    <source>
        <dbReference type="PROSITE" id="PS51184"/>
    </source>
</evidence>
<dbReference type="STRING" id="7244.B4LT98"/>
<evidence type="ECO:0000256" key="3">
    <source>
        <dbReference type="ARBA" id="ARBA00082904"/>
    </source>
</evidence>